<dbReference type="PANTHER" id="PTHR23159">
    <property type="entry name" value="CENTROSOMAL PROTEIN 2"/>
    <property type="match status" value="1"/>
</dbReference>
<evidence type="ECO:0000313" key="3">
    <source>
        <dbReference type="EMBL" id="DAE17075.1"/>
    </source>
</evidence>
<sequence length="2114" mass="233484">MAKNKTEAIITLNGQQPLQVLKQLQEAAAGISDQIDAAQAKLKNLKPNTDPYKALDATIKDLKKQYDLLASAQIKDISANERLQSVVNQLSNTSLRNLRRALGDGKRQLEGLSEAEMEQANSIRAMMKEVGDEIRLLEGKYVKIKKGLKDVDEQSDQWLSKALTQQRELVSSLKKTDASYQSNLDTLKQLEAEEDRRKGKMSVWEATGIVNRKHASASDLRRAKTTLTEARDNTDLSDENKINSYNESLATIEKRLEAVSGKAQKASMDSITLLKILSNPNGHPAEDIKAAMDAIQKQIQKLPVGSQEVAKLRQQYAMLEKALKGTYLSHTQLNDVIERGRRGKASINELKQAYNQLSEELNQLNTKSKEFNEKQKELKDLKKNIDNATGSISQQSKSWQTAVKNLTAYVGLFQVFNAIKDTVTSAIKKNFEYSSSLTDIRKVSGLTMQDVNKLSEELAKIDTRTSVDGLAQLAYQGAKLGMGKYGVEGMKQFVAAADQINVAIGEEMGEEALPALSKMVETMGLIPKMGIEKAMLATGSAMFKLSSTSTSTSTNIVEFAKRLTGVSRTAGITTDQLLALGSASDSLFLMPEVSATAMSKFIVALQKNHNLIEKDLGIQQGTIKNMYAAGHAMDAIVLVLEKMRDKGNMNALGDIFKDVGSDGQRLITSMVTMSKNVDVLKDHLYESKEAFEEASAVTNEYKMQQQSAAGILDRANNLWEKAFVNPDGVESVKSMAEAWYDMSQMILQSPIFKNTLQAALWSVITACKVFITLLPLIANYVAALGIYKAVSFLWELGKALKAAAAAQTLFNSAAKVNPYVAIASAILTAVGVVWSFVSASEEAAAAEAEAARKANAWRKTLGEAAVETSNLNKKLDNYKRMMNEANLSQKERQGLVSRFNRDFRSYIANLGIEIKNVKDLRDHYSELAQEAQRATYYRMREKAKEQALPKFDSDRNAASNELMEKVRGLGLDKLGVSFQDIDRWVSKGASGTSVFWYLAKKLPKNKSGLISGENWKVDNKGFVYRQGYDGRKISPSSSDPQMAFKLRDLLSASRWYTNATHRRGNKEKEIDNAYANFVPEGYTPYPEEGPGTLDNKAPDNDAIAAAKREARERKQALRDQQRSWRDELKQKQDEASAIMDNVRNFYERQINEKLSQAVSLGRDETEQKFYVEPIKRRMNEALAQVRLAIAGQANTWEEFKKTMDNDLVEKTDETGVNLSQNLLASIQKNNVDALREKMAQLGNSLNRPMNSITSEIFAKATKNQQNNITLEAQQAEARRKIAREHNYTGAVQQSMYDDFNQMGFANPTDFELADEERAEKRKEHIIAMYEQARKQIANLYTVDVSSKEGRGLLMQMLFGDDPYALGARIQNMLGDNAEDWHVFYNKLIQYSDEYTEAQKKTFDQAKKIAEQMWKVNQRNLANQETLRKMQQESALFGKRTNMWSNLGLGDLTADPEVELLKMKMQMAEDYYAFCEKNSRNKQLLDEADKARQEAELAYVNQMATAMKNRLSQMQQLVQPIETFGAEVGKAFAEMRNDVSSAQESIKNALKSMLESWANMALNDVNTQMWKAINDAGAKRAKKKAQPDIDKARANANANAVKEDFSNLGTKANPMYVRLVDEGAAYLTQQPQSSFENMSSRQQPIDWNPDGSPIMPGKSPIAPGNTPVVPYAPTDTKQGTQEQQNGAPHAWAHRNRDNANAFYQDAATQTGAAAADAIAGGGSWSDVAAGIGGSFIGGVMNTEFKTGGGKSKEDKEKAEQLKKEKKHQKELSKEVKKGNKDREKVTTQGVKNITDVTDAGNKEQTEGTKIALNTGMAMTETALTTNLAKTQANNEAVIESDADRTRAGMTFSIAGAIGKCFDFLGPIAGPIAAAGVMATLMGLLQWALNSAFSGGKKKSNTNTTNTKLVTGMLTYDSGNVQDLKPFVDDNGELYWMADDNDKEMGKKPFMADNGEVYWAKEDDGKQMQGVKMLTSPTATTVNGQPSLIAERGPEIVIGRETTHAMMMNNPGLLKALVNYDRNYSGRNSARRAFDNGNVGDVLAAGTQAGNGNLLPGASAADGLLAASAASNAALLQAVNALIQRLNEPISAKINMFGRGELYDSLNKANQFMKNK</sequence>
<feature type="coiled-coil region" evidence="1">
    <location>
        <begin position="21"/>
        <end position="115"/>
    </location>
</feature>
<feature type="compositionally biased region" description="Basic and acidic residues" evidence="2">
    <location>
        <begin position="1749"/>
        <end position="1784"/>
    </location>
</feature>
<name>A0A8S5QDY0_9CAUD</name>
<organism evidence="3">
    <name type="scientific">Siphoviridae sp. ctbvd11</name>
    <dbReference type="NCBI Taxonomy" id="2825567"/>
    <lineage>
        <taxon>Viruses</taxon>
        <taxon>Duplodnaviria</taxon>
        <taxon>Heunggongvirae</taxon>
        <taxon>Uroviricota</taxon>
        <taxon>Caudoviricetes</taxon>
    </lineage>
</organism>
<accession>A0A8S5QDY0</accession>
<evidence type="ECO:0000256" key="2">
    <source>
        <dbReference type="SAM" id="MobiDB-lite"/>
    </source>
</evidence>
<reference evidence="3" key="1">
    <citation type="journal article" date="2021" name="Proc. Natl. Acad. Sci. U.S.A.">
        <title>A Catalog of Tens of Thousands of Viruses from Human Metagenomes Reveals Hidden Associations with Chronic Diseases.</title>
        <authorList>
            <person name="Tisza M.J."/>
            <person name="Buck C.B."/>
        </authorList>
    </citation>
    <scope>NUCLEOTIDE SEQUENCE</scope>
    <source>
        <strain evidence="3">Ctbvd11</strain>
    </source>
</reference>
<dbReference type="PANTHER" id="PTHR23159:SF31">
    <property type="entry name" value="CENTROSOME-ASSOCIATED PROTEIN CEP250 ISOFORM X1"/>
    <property type="match status" value="1"/>
</dbReference>
<feature type="coiled-coil region" evidence="1">
    <location>
        <begin position="347"/>
        <end position="398"/>
    </location>
</feature>
<dbReference type="EMBL" id="BK015636">
    <property type="protein sequence ID" value="DAE17075.1"/>
    <property type="molecule type" value="Genomic_DNA"/>
</dbReference>
<feature type="region of interest" description="Disordered" evidence="2">
    <location>
        <begin position="1107"/>
        <end position="1129"/>
    </location>
</feature>
<evidence type="ECO:0000256" key="1">
    <source>
        <dbReference type="SAM" id="Coils"/>
    </source>
</evidence>
<keyword evidence="1" id="KW-0175">Coiled coil</keyword>
<proteinExistence type="predicted"/>
<protein>
    <submittedName>
        <fullName evidence="3">Tail tape measure protein</fullName>
    </submittedName>
</protein>
<feature type="region of interest" description="Disordered" evidence="2">
    <location>
        <begin position="1743"/>
        <end position="1784"/>
    </location>
</feature>
<dbReference type="GO" id="GO:0098003">
    <property type="term" value="P:viral tail assembly"/>
    <property type="evidence" value="ECO:0007669"/>
    <property type="project" value="UniProtKB-KW"/>
</dbReference>